<dbReference type="GO" id="GO:0005840">
    <property type="term" value="C:ribosome"/>
    <property type="evidence" value="ECO:0007669"/>
    <property type="project" value="UniProtKB-KW"/>
</dbReference>
<keyword evidence="3" id="KW-0687">Ribonucleoprotein</keyword>
<dbReference type="Proteomes" id="UP001165082">
    <property type="component" value="Unassembled WGS sequence"/>
</dbReference>
<evidence type="ECO:0000259" key="4">
    <source>
        <dbReference type="Pfam" id="PF01778"/>
    </source>
</evidence>
<evidence type="ECO:0000256" key="2">
    <source>
        <dbReference type="ARBA" id="ARBA00022980"/>
    </source>
</evidence>
<keyword evidence="2" id="KW-0689">Ribosomal protein</keyword>
<dbReference type="GO" id="GO:0006412">
    <property type="term" value="P:translation"/>
    <property type="evidence" value="ECO:0007669"/>
    <property type="project" value="InterPro"/>
</dbReference>
<evidence type="ECO:0000256" key="3">
    <source>
        <dbReference type="ARBA" id="ARBA00023274"/>
    </source>
</evidence>
<sequence length="149" mass="15739">MVSAPSSLVWACVSRHNSFQRSKNGKTKRSGRVIFSVEKGNVASISSFKYSGIANEKAVDVVVGSNAKGACPVFVKKTVSKANKPVKALQKQNFSTSNLRKGAKSLASQNTYYRADLQSAIEAKFAGLNKGFKVAAGVSKASTCSTGRA</sequence>
<dbReference type="AlphaFoldDB" id="A0A9W7A2L3"/>
<evidence type="ECO:0000313" key="6">
    <source>
        <dbReference type="Proteomes" id="UP001165082"/>
    </source>
</evidence>
<dbReference type="Gene3D" id="3.30.390.110">
    <property type="match status" value="1"/>
</dbReference>
<gene>
    <name evidence="5" type="ORF">TrRE_jg3465</name>
</gene>
<accession>A0A9W7A2L3</accession>
<dbReference type="InterPro" id="IPR002672">
    <property type="entry name" value="Ribosomal_eL28"/>
</dbReference>
<comment type="caution">
    <text evidence="5">The sequence shown here is derived from an EMBL/GenBank/DDBJ whole genome shotgun (WGS) entry which is preliminary data.</text>
</comment>
<evidence type="ECO:0000313" key="5">
    <source>
        <dbReference type="EMBL" id="GMH64596.1"/>
    </source>
</evidence>
<dbReference type="GO" id="GO:0003735">
    <property type="term" value="F:structural constituent of ribosome"/>
    <property type="evidence" value="ECO:0007669"/>
    <property type="project" value="InterPro"/>
</dbReference>
<reference evidence="5" key="1">
    <citation type="submission" date="2022-07" db="EMBL/GenBank/DDBJ databases">
        <title>Genome analysis of Parmales, a sister group of diatoms, reveals the evolutionary specialization of diatoms from phago-mixotrophs to photoautotrophs.</title>
        <authorList>
            <person name="Ban H."/>
            <person name="Sato S."/>
            <person name="Yoshikawa S."/>
            <person name="Kazumasa Y."/>
            <person name="Nakamura Y."/>
            <person name="Ichinomiya M."/>
            <person name="Saitoh K."/>
            <person name="Sato N."/>
            <person name="Blanc-Mathieu R."/>
            <person name="Endo H."/>
            <person name="Kuwata A."/>
            <person name="Ogata H."/>
        </authorList>
    </citation>
    <scope>NUCLEOTIDE SEQUENCE</scope>
</reference>
<proteinExistence type="inferred from homology"/>
<name>A0A9W7A2L3_9STRA</name>
<keyword evidence="6" id="KW-1185">Reference proteome</keyword>
<organism evidence="5 6">
    <name type="scientific">Triparma retinervis</name>
    <dbReference type="NCBI Taxonomy" id="2557542"/>
    <lineage>
        <taxon>Eukaryota</taxon>
        <taxon>Sar</taxon>
        <taxon>Stramenopiles</taxon>
        <taxon>Ochrophyta</taxon>
        <taxon>Bolidophyceae</taxon>
        <taxon>Parmales</taxon>
        <taxon>Triparmaceae</taxon>
        <taxon>Triparma</taxon>
    </lineage>
</organism>
<dbReference type="Pfam" id="PF01778">
    <property type="entry name" value="Ribosomal_L28e"/>
    <property type="match status" value="1"/>
</dbReference>
<dbReference type="OrthoDB" id="338850at2759"/>
<dbReference type="InterPro" id="IPR029004">
    <property type="entry name" value="Ribosomal_eL28/Mak16"/>
</dbReference>
<comment type="similarity">
    <text evidence="1">Belongs to the eukaryotic ribosomal protein eL28 family.</text>
</comment>
<dbReference type="EMBL" id="BRXZ01001182">
    <property type="protein sequence ID" value="GMH64596.1"/>
    <property type="molecule type" value="Genomic_DNA"/>
</dbReference>
<feature type="domain" description="Ribosomal eL28/Mak16" evidence="4">
    <location>
        <begin position="8"/>
        <end position="126"/>
    </location>
</feature>
<protein>
    <recommendedName>
        <fullName evidence="4">Ribosomal eL28/Mak16 domain-containing protein</fullName>
    </recommendedName>
</protein>
<dbReference type="PANTHER" id="PTHR10544">
    <property type="entry name" value="60S RIBOSOMAL PROTEIN L28"/>
    <property type="match status" value="1"/>
</dbReference>
<dbReference type="GO" id="GO:1990904">
    <property type="term" value="C:ribonucleoprotein complex"/>
    <property type="evidence" value="ECO:0007669"/>
    <property type="project" value="UniProtKB-KW"/>
</dbReference>
<evidence type="ECO:0000256" key="1">
    <source>
        <dbReference type="ARBA" id="ARBA00007926"/>
    </source>
</evidence>